<dbReference type="EMBL" id="FM992689">
    <property type="protein sequence ID" value="CAX44235.1"/>
    <property type="molecule type" value="Genomic_DNA"/>
</dbReference>
<dbReference type="CGD" id="CAL0000164104">
    <property type="gene designation" value="Cd36_24540"/>
</dbReference>
<organism evidence="3 4">
    <name type="scientific">Candida dubliniensis (strain CD36 / ATCC MYA-646 / CBS 7987 / NCPF 3949 / NRRL Y-17841)</name>
    <name type="common">Yeast</name>
    <dbReference type="NCBI Taxonomy" id="573826"/>
    <lineage>
        <taxon>Eukaryota</taxon>
        <taxon>Fungi</taxon>
        <taxon>Dikarya</taxon>
        <taxon>Ascomycota</taxon>
        <taxon>Saccharomycotina</taxon>
        <taxon>Pichiomycetes</taxon>
        <taxon>Debaryomycetaceae</taxon>
        <taxon>Candida/Lodderomyces clade</taxon>
        <taxon>Candida</taxon>
    </lineage>
</organism>
<sequence>MSEVQQKSPRSFGRLYTMYYFHFPFVMLTTTETMLLHAFLLMFTLLVAYGIYAYLPSSIMFAISRAYYYVFGMDISTINTYSK</sequence>
<keyword evidence="4" id="KW-1185">Reference proteome</keyword>
<dbReference type="Proteomes" id="UP000002605">
    <property type="component" value="Chromosome 2"/>
</dbReference>
<dbReference type="OrthoDB" id="4012500at2759"/>
<keyword evidence="1" id="KW-1133">Transmembrane helix</keyword>
<dbReference type="KEGG" id="cdu:CD36_24540"/>
<keyword evidence="1" id="KW-0472">Membrane</keyword>
<dbReference type="RefSeq" id="XP_002418927.1">
    <property type="nucleotide sequence ID" value="XM_002418882.1"/>
</dbReference>
<name>B9WCW0_CANDC</name>
<dbReference type="HOGENOM" id="CLU_2558073_0_0_1"/>
<evidence type="ECO:0000313" key="4">
    <source>
        <dbReference type="Proteomes" id="UP000002605"/>
    </source>
</evidence>
<dbReference type="eggNOG" id="ENOG502RQK3">
    <property type="taxonomic scope" value="Eukaryota"/>
</dbReference>
<keyword evidence="1" id="KW-0812">Transmembrane</keyword>
<proteinExistence type="predicted"/>
<evidence type="ECO:0000313" key="3">
    <source>
        <dbReference type="EMBL" id="CAX44235.1"/>
    </source>
</evidence>
<accession>B9WCW0</accession>
<protein>
    <submittedName>
        <fullName evidence="3">Uncharacterized protein</fullName>
    </submittedName>
</protein>
<evidence type="ECO:0000256" key="1">
    <source>
        <dbReference type="SAM" id="Phobius"/>
    </source>
</evidence>
<dbReference type="AlphaFoldDB" id="B9WCW0"/>
<feature type="transmembrane region" description="Helical" evidence="1">
    <location>
        <begin position="34"/>
        <end position="55"/>
    </location>
</feature>
<gene>
    <name evidence="2" type="ordered locus">Cd36_24540</name>
    <name evidence="3" type="ORF">CD36_24540</name>
</gene>
<feature type="transmembrane region" description="Helical" evidence="1">
    <location>
        <begin position="12"/>
        <end position="28"/>
    </location>
</feature>
<dbReference type="GeneID" id="8046456"/>
<reference evidence="3 4" key="1">
    <citation type="journal article" date="2009" name="Genome Res.">
        <title>Comparative genomics of the fungal pathogens Candida dubliniensis and Candida albicans.</title>
        <authorList>
            <person name="Jackson A.P."/>
            <person name="Gamble J.A."/>
            <person name="Yeomans T."/>
            <person name="Moran G.P."/>
            <person name="Saunders D."/>
            <person name="Harris D."/>
            <person name="Aslett M."/>
            <person name="Barrell J.F."/>
            <person name="Butler G."/>
            <person name="Citiulo F."/>
            <person name="Coleman D.C."/>
            <person name="de Groot P.W.J."/>
            <person name="Goodwin T.J."/>
            <person name="Quail M.A."/>
            <person name="McQuillan J."/>
            <person name="Munro C.A."/>
            <person name="Pain A."/>
            <person name="Poulter R.T."/>
            <person name="Rajandream M.A."/>
            <person name="Renauld H."/>
            <person name="Spiering M.J."/>
            <person name="Tivey A."/>
            <person name="Gow N.A.R."/>
            <person name="Barrell B."/>
            <person name="Sullivan D.J."/>
            <person name="Berriman M."/>
        </authorList>
    </citation>
    <scope>NUCLEOTIDE SEQUENCE [LARGE SCALE GENOMIC DNA]</scope>
    <source>
        <strain evidence="4">CD36 / ATCC MYA-646 / CBS 7987 / NCPF 3949 / NRRL Y-17841</strain>
    </source>
</reference>
<evidence type="ECO:0000313" key="2">
    <source>
        <dbReference type="CGD" id="CAL0000164104"/>
    </source>
</evidence>